<dbReference type="InterPro" id="IPR000938">
    <property type="entry name" value="CAP-Gly_domain"/>
</dbReference>
<dbReference type="AlphaFoldDB" id="A0A836CJP9"/>
<organism evidence="3 4">
    <name type="scientific">Tribonema minus</name>
    <dbReference type="NCBI Taxonomy" id="303371"/>
    <lineage>
        <taxon>Eukaryota</taxon>
        <taxon>Sar</taxon>
        <taxon>Stramenopiles</taxon>
        <taxon>Ochrophyta</taxon>
        <taxon>PX clade</taxon>
        <taxon>Xanthophyceae</taxon>
        <taxon>Tribonematales</taxon>
        <taxon>Tribonemataceae</taxon>
        <taxon>Tribonema</taxon>
    </lineage>
</organism>
<name>A0A836CJP9_9STRA</name>
<feature type="region of interest" description="Disordered" evidence="1">
    <location>
        <begin position="450"/>
        <end position="473"/>
    </location>
</feature>
<evidence type="ECO:0000313" key="4">
    <source>
        <dbReference type="Proteomes" id="UP000664859"/>
    </source>
</evidence>
<dbReference type="PROSITE" id="PS50245">
    <property type="entry name" value="CAP_GLY_2"/>
    <property type="match status" value="1"/>
</dbReference>
<gene>
    <name evidence="3" type="ORF">JKP88DRAFT_354004</name>
</gene>
<feature type="compositionally biased region" description="Low complexity" evidence="1">
    <location>
        <begin position="245"/>
        <end position="255"/>
    </location>
</feature>
<dbReference type="SMART" id="SM01052">
    <property type="entry name" value="CAP_GLY"/>
    <property type="match status" value="1"/>
</dbReference>
<dbReference type="InterPro" id="IPR036859">
    <property type="entry name" value="CAP-Gly_dom_sf"/>
</dbReference>
<feature type="compositionally biased region" description="Low complexity" evidence="1">
    <location>
        <begin position="179"/>
        <end position="225"/>
    </location>
</feature>
<feature type="compositionally biased region" description="Low complexity" evidence="1">
    <location>
        <begin position="138"/>
        <end position="155"/>
    </location>
</feature>
<evidence type="ECO:0000256" key="1">
    <source>
        <dbReference type="SAM" id="MobiDB-lite"/>
    </source>
</evidence>
<comment type="caution">
    <text evidence="3">The sequence shown here is derived from an EMBL/GenBank/DDBJ whole genome shotgun (WGS) entry which is preliminary data.</text>
</comment>
<evidence type="ECO:0000259" key="2">
    <source>
        <dbReference type="PROSITE" id="PS50245"/>
    </source>
</evidence>
<accession>A0A836CJP9</accession>
<dbReference type="PANTHER" id="PTHR18916">
    <property type="entry name" value="DYNACTIN 1-RELATED MICROTUBULE-BINDING"/>
    <property type="match status" value="1"/>
</dbReference>
<feature type="compositionally biased region" description="Low complexity" evidence="1">
    <location>
        <begin position="90"/>
        <end position="103"/>
    </location>
</feature>
<proteinExistence type="predicted"/>
<feature type="domain" description="CAP-Gly" evidence="2">
    <location>
        <begin position="36"/>
        <end position="77"/>
    </location>
</feature>
<dbReference type="EMBL" id="JAFCMP010000116">
    <property type="protein sequence ID" value="KAG5185966.1"/>
    <property type="molecule type" value="Genomic_DNA"/>
</dbReference>
<feature type="region of interest" description="Disordered" evidence="1">
    <location>
        <begin position="291"/>
        <end position="348"/>
    </location>
</feature>
<keyword evidence="4" id="KW-1185">Reference proteome</keyword>
<dbReference type="Proteomes" id="UP000664859">
    <property type="component" value="Unassembled WGS sequence"/>
</dbReference>
<protein>
    <recommendedName>
        <fullName evidence="2">CAP-Gly domain-containing protein</fullName>
    </recommendedName>
</protein>
<feature type="region of interest" description="Disordered" evidence="1">
    <location>
        <begin position="86"/>
        <end position="275"/>
    </location>
</feature>
<dbReference type="Pfam" id="PF01302">
    <property type="entry name" value="CAP_GLY"/>
    <property type="match status" value="1"/>
</dbReference>
<evidence type="ECO:0000313" key="3">
    <source>
        <dbReference type="EMBL" id="KAG5185966.1"/>
    </source>
</evidence>
<dbReference type="SUPFAM" id="SSF74924">
    <property type="entry name" value="Cap-Gly domain"/>
    <property type="match status" value="1"/>
</dbReference>
<dbReference type="OrthoDB" id="2130750at2759"/>
<feature type="compositionally biased region" description="Low complexity" evidence="1">
    <location>
        <begin position="323"/>
        <end position="341"/>
    </location>
</feature>
<reference evidence="3" key="1">
    <citation type="submission" date="2021-02" db="EMBL/GenBank/DDBJ databases">
        <title>First Annotated Genome of the Yellow-green Alga Tribonema minus.</title>
        <authorList>
            <person name="Mahan K.M."/>
        </authorList>
    </citation>
    <scope>NUCLEOTIDE SEQUENCE</scope>
    <source>
        <strain evidence="3">UTEX B ZZ1240</strain>
    </source>
</reference>
<sequence>MLGNLSPKRGISAEDVLLGSVVITKKNKRGLVKYRGTPAGKKGVWLGLELDEVGIHSGAVGGVTYYECREGSGVFVNEVLKVVRGPPAAPTSSKVASPPSAAARRGSVERVRHVSSPQGSRNGGAGVTSAAGGKQMLSKRGSMSSQRSMRGSAMADGRRRTSVTDSERGAPAHYQQPLRRTSVSSVTSSRVAAAAAAHAATPGSPVGSSSARQRSGDSSSRAASQTNSHLRHGNMRPPPPPTQEQQRVAAAAVRRQPQEHQRHASGSGGSGGERVQGVLETNKALIKRMGAACDGSDGDGDSEASAAADAPAEHRRAPPPPAAAAAPGGDAARASGAAAATAGGGRRRSSVLDALNAGDAEANKWVLDTAARALAEDPECSLSVAVRTIARETAAEAVQVGVGHAVKSRVEEYLSRGAELHKGHVAALEGRVSEGLAAVAQRLADVERLVEQQQQQRSEGGGGGGAGRSAEAEGEVEALKQLLRHAYALAMESEALMAKEREEHAAAVDGLIQQLRGDDLKFGAALPPAHPTSAAGS</sequence>
<dbReference type="Gene3D" id="2.30.30.190">
    <property type="entry name" value="CAP Gly-rich-like domain"/>
    <property type="match status" value="1"/>
</dbReference>